<dbReference type="GO" id="GO:0005886">
    <property type="term" value="C:plasma membrane"/>
    <property type="evidence" value="ECO:0007669"/>
    <property type="project" value="TreeGrafter"/>
</dbReference>
<accession>A0A078AP00</accession>
<dbReference type="InterPro" id="IPR024862">
    <property type="entry name" value="TRPV"/>
</dbReference>
<evidence type="ECO:0000256" key="7">
    <source>
        <dbReference type="SAM" id="Phobius"/>
    </source>
</evidence>
<dbReference type="EMBL" id="CCKQ01011153">
    <property type="protein sequence ID" value="CDW82688.1"/>
    <property type="molecule type" value="Genomic_DNA"/>
</dbReference>
<sequence>MHTYIQNDNEEPLLSQKSLTQSETIIKEKSYEIYQEYQWIFQYYQETDYSIVSNRQIPIIFDSKKQNITLENFNILPHKNQVLVQYKGVENSSYLDTFNLLSRELIQTIQFKDSISYFHYSRFNDVDYIFYQKKQQRTIHLLRIDDLNDNEENNLIKFIFKEEFAIYDAWILDESTISMRCLFSDQIIQLIFKLDKYVSQITKESEIQFDIIFISQLNYAKAISQQNAKIFVKDQKQSFFQLVCGSNDSLDYNLFRNHILFHQNSKTLFINKNTLEVENTLEKLYYVVNHQGYYEYLMDSELNLFTVDQGDNLQLLKIHQFSKNRIFQLSQVVTSPNKIFFQYKLETLIQIVQVYDARTFKLLDEINVPEMTRVQIDSSNNTLYFLLKNNKFRYYNLNSNYDYYHTVQPLYFLKEQIFQSQIIKSLNNYLIYELKSKDSIVIHDMFSGKTLEIAKEYYKTCIDYLLFDKQFLDDSEFYEKIKIPLEIKKAMEIKSDDKIISCSADGQIFLNNNRVISLEDLRKKSDIEYENEPRYFCLMSSKNNDNAYVLDISSKNKLVYFDKAVQQFRVFELIDPLLDEYPIKAILERPLLLLLIQYETQLIGYSLETGQRINEICGTGKTSSIFIDRNYLQISFYDCRYVYFFKNRRIDKILQIKFPENLEILDSFQNSINLVSQTILKRKDKPDNSEIYTMFETSFDYMNMQQYFTQPMFLAFYFEKTFKVIIDSSKVQIFAKGDIQQSGFFDVKVTDQLINDYRQIKKLGEKSIDDFNAMVNLDLKSLYHSQTSTLTNKMNIEIVIHEICTDVNKYTKFIAGFGTCFNLFQDKLIILELIVKQLLTNQRVINQYKSQSLPILITPIMLGEQSPLDFAIQNREQKTINLLLSILLKYQNSMIFNQLVDQNLCALLIQETDLQEYFESNMPNYQIRDRSFPNQHFDGQTIIAAINIDDPKDVHHCYDELFGQKLQIASDYDQEYHNPIEYHLINLPKTLQQNPTELMQILSETTKPEYFENHIIQTIINFKWQLYTLSYYRIKFYIYLVFMVAFIFDVFYSIYSSKSTDDNAKQTEDKESQHDQQPSIFLKITPKILCGLVLFYFSIHLIRQLIIKGASSFSDFWNMIDSSLVVFYISFCCLEFTYEDSDLLILNKILLIILCFIKLFYYLRIYEGLSALIQILTGVLSDLKYFFILFLIFISLFGTIFLVLFKADSINEYSGVSGIAYFLMSFRISTGSYQLADYQNQDNTLVIFSWILWIFAVLTLNIVFMNFIIAVISESYEIAMQHIIAQSYQVKAKMIAEREALFSQYDLSNQDFFPNYLVVRRLSNNEVNEVGEWQGFIADLKSTIRSTISKSKSEIIQNHSLELSCLQKQFGEFQKEEFVQLKQEIKQEIESKVQGLKEDMDFLKSSISQILQKLNN</sequence>
<feature type="transmembrane region" description="Helical" evidence="7">
    <location>
        <begin position="1247"/>
        <end position="1272"/>
    </location>
</feature>
<evidence type="ECO:0000313" key="10">
    <source>
        <dbReference type="Proteomes" id="UP000039865"/>
    </source>
</evidence>
<evidence type="ECO:0000256" key="4">
    <source>
        <dbReference type="ARBA" id="ARBA00022989"/>
    </source>
</evidence>
<dbReference type="GO" id="GO:0005216">
    <property type="term" value="F:monoatomic ion channel activity"/>
    <property type="evidence" value="ECO:0007669"/>
    <property type="project" value="InterPro"/>
</dbReference>
<name>A0A078AP00_STYLE</name>
<feature type="transmembrane region" description="Helical" evidence="7">
    <location>
        <begin position="1183"/>
        <end position="1204"/>
    </location>
</feature>
<evidence type="ECO:0000259" key="8">
    <source>
        <dbReference type="Pfam" id="PF00520"/>
    </source>
</evidence>
<dbReference type="PANTHER" id="PTHR10582:SF2">
    <property type="entry name" value="INACTIVE"/>
    <property type="match status" value="1"/>
</dbReference>
<dbReference type="InParanoid" id="A0A078AP00"/>
<feature type="coiled-coil region" evidence="6">
    <location>
        <begin position="1379"/>
        <end position="1406"/>
    </location>
</feature>
<organism evidence="9 10">
    <name type="scientific">Stylonychia lemnae</name>
    <name type="common">Ciliate</name>
    <dbReference type="NCBI Taxonomy" id="5949"/>
    <lineage>
        <taxon>Eukaryota</taxon>
        <taxon>Sar</taxon>
        <taxon>Alveolata</taxon>
        <taxon>Ciliophora</taxon>
        <taxon>Intramacronucleata</taxon>
        <taxon>Spirotrichea</taxon>
        <taxon>Stichotrichia</taxon>
        <taxon>Sporadotrichida</taxon>
        <taxon>Oxytrichidae</taxon>
        <taxon>Stylonychinae</taxon>
        <taxon>Stylonychia</taxon>
    </lineage>
</organism>
<dbReference type="GO" id="GO:0098703">
    <property type="term" value="P:calcium ion import across plasma membrane"/>
    <property type="evidence" value="ECO:0007669"/>
    <property type="project" value="TreeGrafter"/>
</dbReference>
<protein>
    <submittedName>
        <fullName evidence="9">Wd-40 repeat protein</fullName>
    </submittedName>
</protein>
<gene>
    <name evidence="9" type="primary">Contig2594.g2787</name>
    <name evidence="9" type="ORF">STYLEM_11721</name>
</gene>
<dbReference type="Pfam" id="PF00520">
    <property type="entry name" value="Ion_trans"/>
    <property type="match status" value="1"/>
</dbReference>
<feature type="transmembrane region" description="Helical" evidence="7">
    <location>
        <begin position="1036"/>
        <end position="1055"/>
    </location>
</feature>
<proteinExistence type="predicted"/>
<dbReference type="OrthoDB" id="6108356at2759"/>
<evidence type="ECO:0000256" key="2">
    <source>
        <dbReference type="ARBA" id="ARBA00022692"/>
    </source>
</evidence>
<keyword evidence="4 7" id="KW-1133">Transmembrane helix</keyword>
<keyword evidence="2 7" id="KW-0812">Transmembrane</keyword>
<reference evidence="9 10" key="1">
    <citation type="submission" date="2014-06" db="EMBL/GenBank/DDBJ databases">
        <authorList>
            <person name="Swart Estienne"/>
        </authorList>
    </citation>
    <scope>NUCLEOTIDE SEQUENCE [LARGE SCALE GENOMIC DNA]</scope>
    <source>
        <strain evidence="9 10">130c</strain>
    </source>
</reference>
<dbReference type="Proteomes" id="UP000039865">
    <property type="component" value="Unassembled WGS sequence"/>
</dbReference>
<dbReference type="InterPro" id="IPR005821">
    <property type="entry name" value="Ion_trans_dom"/>
</dbReference>
<dbReference type="PANTHER" id="PTHR10582">
    <property type="entry name" value="TRANSIENT RECEPTOR POTENTIAL ION CHANNEL PROTEIN"/>
    <property type="match status" value="1"/>
</dbReference>
<evidence type="ECO:0000256" key="6">
    <source>
        <dbReference type="SAM" id="Coils"/>
    </source>
</evidence>
<evidence type="ECO:0000256" key="5">
    <source>
        <dbReference type="ARBA" id="ARBA00023136"/>
    </source>
</evidence>
<keyword evidence="3" id="KW-0677">Repeat</keyword>
<feature type="domain" description="Ion transport" evidence="8">
    <location>
        <begin position="1036"/>
        <end position="1277"/>
    </location>
</feature>
<comment type="subcellular location">
    <subcellularLocation>
        <location evidence="1">Membrane</location>
        <topology evidence="1">Multi-pass membrane protein</topology>
    </subcellularLocation>
</comment>
<evidence type="ECO:0000313" key="9">
    <source>
        <dbReference type="EMBL" id="CDW82688.1"/>
    </source>
</evidence>
<feature type="transmembrane region" description="Helical" evidence="7">
    <location>
        <begin position="1088"/>
        <end position="1107"/>
    </location>
</feature>
<evidence type="ECO:0000256" key="3">
    <source>
        <dbReference type="ARBA" id="ARBA00022737"/>
    </source>
</evidence>
<feature type="transmembrane region" description="Helical" evidence="7">
    <location>
        <begin position="1119"/>
        <end position="1138"/>
    </location>
</feature>
<keyword evidence="5 7" id="KW-0472">Membrane</keyword>
<keyword evidence="6" id="KW-0175">Coiled coil</keyword>
<feature type="transmembrane region" description="Helical" evidence="7">
    <location>
        <begin position="1216"/>
        <end position="1235"/>
    </location>
</feature>
<keyword evidence="10" id="KW-1185">Reference proteome</keyword>
<feature type="transmembrane region" description="Helical" evidence="7">
    <location>
        <begin position="1145"/>
        <end position="1163"/>
    </location>
</feature>
<evidence type="ECO:0000256" key="1">
    <source>
        <dbReference type="ARBA" id="ARBA00004141"/>
    </source>
</evidence>